<dbReference type="EMBL" id="ACOL01004260">
    <property type="protein sequence ID" value="EEQ81138.1"/>
    <property type="molecule type" value="Genomic_DNA"/>
</dbReference>
<comment type="caution">
    <text evidence="1">The sequence shown here is derived from an EMBL/GenBank/DDBJ whole genome shotgun (WGS) entry which is preliminary data.</text>
</comment>
<evidence type="ECO:0000313" key="1">
    <source>
        <dbReference type="EMBL" id="EEQ81138.1"/>
    </source>
</evidence>
<feature type="non-terminal residue" evidence="1">
    <location>
        <position position="1"/>
    </location>
</feature>
<dbReference type="VEuPathDB" id="MicrosporidiaDB:NCER_102638"/>
<accession>C4VCB4</accession>
<name>C4VCB4_VAIC1</name>
<dbReference type="AlphaFoldDB" id="C4VCB4"/>
<dbReference type="HOGENOM" id="CLU_2596618_0_0_1"/>
<organism evidence="1 2">
    <name type="scientific">Vairimorpha ceranae (strain BRL01)</name>
    <name type="common">Microsporidian parasite</name>
    <name type="synonym">Nosema ceranae</name>
    <dbReference type="NCBI Taxonomy" id="578460"/>
    <lineage>
        <taxon>Eukaryota</taxon>
        <taxon>Fungi</taxon>
        <taxon>Fungi incertae sedis</taxon>
        <taxon>Microsporidia</taxon>
        <taxon>Nosematidae</taxon>
        <taxon>Vairimorpha</taxon>
    </lineage>
</organism>
<dbReference type="InParanoid" id="C4VCB4"/>
<reference evidence="1 2" key="1">
    <citation type="journal article" date="2009" name="PLoS Pathog.">
        <title>Genomic analyses of the microsporidian Nosema ceranae, an emergent pathogen of honey bees.</title>
        <authorList>
            <person name="Cornman R.S."/>
            <person name="Chen Y.P."/>
            <person name="Schatz M.C."/>
            <person name="Street C."/>
            <person name="Zhao Y."/>
            <person name="Desany B."/>
            <person name="Egholm M."/>
            <person name="Hutchison S."/>
            <person name="Pettis J.S."/>
            <person name="Lipkin W.I."/>
            <person name="Evans J.D."/>
        </authorList>
    </citation>
    <scope>NUCLEOTIDE SEQUENCE [LARGE SCALE GENOMIC DNA]</scope>
    <source>
        <strain evidence="1 2">BRL01</strain>
    </source>
</reference>
<dbReference type="KEGG" id="nce:NCER_102638"/>
<evidence type="ECO:0000313" key="2">
    <source>
        <dbReference type="Proteomes" id="UP000009082"/>
    </source>
</evidence>
<gene>
    <name evidence="1" type="ORF">NCER_102638</name>
</gene>
<sequence length="80" mass="8999">DNFFFLTRISYNKIFKSLEALSKISLLPSSFSTSYNSNVYIMISNSSNSILTSWPQSSLDNSVFSIAPILVLNINWGLIK</sequence>
<protein>
    <submittedName>
        <fullName evidence="1">Uncharacterized protein</fullName>
    </submittedName>
</protein>
<proteinExistence type="predicted"/>
<dbReference type="Proteomes" id="UP000009082">
    <property type="component" value="Unassembled WGS sequence"/>
</dbReference>